<dbReference type="AlphaFoldDB" id="A0A915J628"/>
<dbReference type="WBParaSite" id="nRc.2.0.1.t21590-RA">
    <property type="protein sequence ID" value="nRc.2.0.1.t21590-RA"/>
    <property type="gene ID" value="nRc.2.0.1.g21590"/>
</dbReference>
<name>A0A915J628_ROMCU</name>
<protein>
    <submittedName>
        <fullName evidence="2">Uncharacterized protein</fullName>
    </submittedName>
</protein>
<proteinExistence type="predicted"/>
<evidence type="ECO:0000313" key="2">
    <source>
        <dbReference type="WBParaSite" id="nRc.2.0.1.t21590-RA"/>
    </source>
</evidence>
<reference evidence="2" key="1">
    <citation type="submission" date="2022-11" db="UniProtKB">
        <authorList>
            <consortium name="WormBaseParasite"/>
        </authorList>
    </citation>
    <scope>IDENTIFICATION</scope>
</reference>
<sequence length="72" mass="7884">MNSAQCELCIFTAEAYGEHLATIQAATIQAKSPCCDPEISCVSAVARNVHKDLEQLKMAQKSAGYRRNIKKV</sequence>
<keyword evidence="1" id="KW-1185">Reference proteome</keyword>
<accession>A0A915J628</accession>
<dbReference type="Proteomes" id="UP000887565">
    <property type="component" value="Unplaced"/>
</dbReference>
<organism evidence="1 2">
    <name type="scientific">Romanomermis culicivorax</name>
    <name type="common">Nematode worm</name>
    <dbReference type="NCBI Taxonomy" id="13658"/>
    <lineage>
        <taxon>Eukaryota</taxon>
        <taxon>Metazoa</taxon>
        <taxon>Ecdysozoa</taxon>
        <taxon>Nematoda</taxon>
        <taxon>Enoplea</taxon>
        <taxon>Dorylaimia</taxon>
        <taxon>Mermithida</taxon>
        <taxon>Mermithoidea</taxon>
        <taxon>Mermithidae</taxon>
        <taxon>Romanomermis</taxon>
    </lineage>
</organism>
<evidence type="ECO:0000313" key="1">
    <source>
        <dbReference type="Proteomes" id="UP000887565"/>
    </source>
</evidence>